<dbReference type="PRINTS" id="PR00344">
    <property type="entry name" value="BCTRLSENSOR"/>
</dbReference>
<feature type="domain" description="Response regulatory" evidence="8">
    <location>
        <begin position="410"/>
        <end position="527"/>
    </location>
</feature>
<dbReference type="KEGG" id="chyd:H4K34_00660"/>
<dbReference type="SUPFAM" id="SSF55874">
    <property type="entry name" value="ATPase domain of HSP90 chaperone/DNA topoisomerase II/histidine kinase"/>
    <property type="match status" value="1"/>
</dbReference>
<dbReference type="AlphaFoldDB" id="A0A7H0VF83"/>
<protein>
    <recommendedName>
        <fullName evidence="2">histidine kinase</fullName>
        <ecNumber evidence="2">2.7.13.3</ecNumber>
    </recommendedName>
</protein>
<feature type="domain" description="Histidine kinase" evidence="7">
    <location>
        <begin position="170"/>
        <end position="388"/>
    </location>
</feature>
<dbReference type="InterPro" id="IPR003594">
    <property type="entry name" value="HATPase_dom"/>
</dbReference>
<evidence type="ECO:0000259" key="7">
    <source>
        <dbReference type="PROSITE" id="PS50109"/>
    </source>
</evidence>
<feature type="modified residue" description="4-aspartylphosphate" evidence="6">
    <location>
        <position position="462"/>
    </location>
</feature>
<dbReference type="Pfam" id="PF00072">
    <property type="entry name" value="Response_reg"/>
    <property type="match status" value="1"/>
</dbReference>
<keyword evidence="3 6" id="KW-0597">Phosphoprotein</keyword>
<dbReference type="Gene3D" id="1.10.287.130">
    <property type="match status" value="1"/>
</dbReference>
<dbReference type="SMART" id="SM00387">
    <property type="entry name" value="HATPase_c"/>
    <property type="match status" value="1"/>
</dbReference>
<keyword evidence="4" id="KW-0808">Transferase</keyword>
<dbReference type="InterPro" id="IPR003661">
    <property type="entry name" value="HisK_dim/P_dom"/>
</dbReference>
<evidence type="ECO:0000256" key="2">
    <source>
        <dbReference type="ARBA" id="ARBA00012438"/>
    </source>
</evidence>
<dbReference type="GO" id="GO:0000155">
    <property type="term" value="F:phosphorelay sensor kinase activity"/>
    <property type="evidence" value="ECO:0007669"/>
    <property type="project" value="InterPro"/>
</dbReference>
<dbReference type="InterPro" id="IPR036890">
    <property type="entry name" value="HATPase_C_sf"/>
</dbReference>
<dbReference type="EC" id="2.7.13.3" evidence="2"/>
<dbReference type="Pfam" id="PF00512">
    <property type="entry name" value="HisKA"/>
    <property type="match status" value="1"/>
</dbReference>
<dbReference type="InterPro" id="IPR036097">
    <property type="entry name" value="HisK_dim/P_sf"/>
</dbReference>
<name>A0A7H0VF83_9FLAO</name>
<dbReference type="InterPro" id="IPR004358">
    <property type="entry name" value="Sig_transdc_His_kin-like_C"/>
</dbReference>
<organism evidence="9 10">
    <name type="scientific">Croceimicrobium hydrocarbonivorans</name>
    <dbReference type="NCBI Taxonomy" id="2761580"/>
    <lineage>
        <taxon>Bacteria</taxon>
        <taxon>Pseudomonadati</taxon>
        <taxon>Bacteroidota</taxon>
        <taxon>Flavobacteriia</taxon>
        <taxon>Flavobacteriales</taxon>
        <taxon>Owenweeksiaceae</taxon>
        <taxon>Croceimicrobium</taxon>
    </lineage>
</organism>
<evidence type="ECO:0000256" key="1">
    <source>
        <dbReference type="ARBA" id="ARBA00000085"/>
    </source>
</evidence>
<dbReference type="PANTHER" id="PTHR43047:SF64">
    <property type="entry name" value="HISTIDINE KINASE CONTAINING CHEY-HOMOLOGOUS RECEIVER DOMAIN AND PAS DOMAIN-RELATED"/>
    <property type="match status" value="1"/>
</dbReference>
<dbReference type="SMART" id="SM00448">
    <property type="entry name" value="REC"/>
    <property type="match status" value="1"/>
</dbReference>
<reference evidence="9 10" key="1">
    <citation type="submission" date="2020-08" db="EMBL/GenBank/DDBJ databases">
        <title>Croceimicrobium hydrocarbonivorans gen. nov., sp. nov., a novel marine bacterium isolated from a bacterial consortium that degrades polyethylene terephthalate.</title>
        <authorList>
            <person name="Liu R."/>
        </authorList>
    </citation>
    <scope>NUCLEOTIDE SEQUENCE [LARGE SCALE GENOMIC DNA]</scope>
    <source>
        <strain evidence="9 10">A20-9</strain>
    </source>
</reference>
<dbReference type="Pfam" id="PF02518">
    <property type="entry name" value="HATPase_c"/>
    <property type="match status" value="1"/>
</dbReference>
<dbReference type="SUPFAM" id="SSF52172">
    <property type="entry name" value="CheY-like"/>
    <property type="match status" value="2"/>
</dbReference>
<proteinExistence type="predicted"/>
<keyword evidence="5" id="KW-0418">Kinase</keyword>
<dbReference type="PANTHER" id="PTHR43047">
    <property type="entry name" value="TWO-COMPONENT HISTIDINE PROTEIN KINASE"/>
    <property type="match status" value="1"/>
</dbReference>
<dbReference type="InterPro" id="IPR005467">
    <property type="entry name" value="His_kinase_dom"/>
</dbReference>
<evidence type="ECO:0000256" key="5">
    <source>
        <dbReference type="ARBA" id="ARBA00022777"/>
    </source>
</evidence>
<evidence type="ECO:0000313" key="10">
    <source>
        <dbReference type="Proteomes" id="UP000516305"/>
    </source>
</evidence>
<sequence length="533" mass="61177">MNLEKEPILFYSGNYQCKKLVETTLNEEGYHVMSSSKLNDLPDLKALSYFHLILFCPGADIQAEIQFLQEIKRFHPGESMPVIILDPAGEMENLEEFAFLDVQDYRSNAISKRAIRFAVDKQLERRRMCMEKDSELQRLRLEKNKKNALLEEVSLKAQESDRLKTAFLNNISHELRTPMNGILGFLEYLEDPQLEGDLKDRFIKNIRVSSDRLLNTLQDLIEISEIEAGDLKVKFESVDIKSLVDFIYKLYLPRASSKGLHLSYHLNISDEHLKVWSDANKLKGVLIHLLNNALKFTSKGDIKIHVHVEKGQLCMKVEDSGIGMNKEDIDLIYQHFVQIEEHLTRKYDGLGLGLSICEAYSRCLNGDLKIESEVDKGTSVSLSIPFISAREEERGAQNIPGQPIRFEKAKVLLVDDDPINLQLLDKFLKDSVDDLQTVRAKNGVEAVEFYKQSPDFDLILMDLKMPLMNGFEATHIIRQMNQEVPIIAQTAYAMHQDKEKALQEGCNDYLSKPLNKTLFYQTLEKYLLKLKVS</sequence>
<dbReference type="SUPFAM" id="SSF47384">
    <property type="entry name" value="Homodimeric domain of signal transducing histidine kinase"/>
    <property type="match status" value="1"/>
</dbReference>
<evidence type="ECO:0000259" key="8">
    <source>
        <dbReference type="PROSITE" id="PS50110"/>
    </source>
</evidence>
<dbReference type="Gene3D" id="3.30.565.10">
    <property type="entry name" value="Histidine kinase-like ATPase, C-terminal domain"/>
    <property type="match status" value="1"/>
</dbReference>
<evidence type="ECO:0000256" key="6">
    <source>
        <dbReference type="PROSITE-ProRule" id="PRU00169"/>
    </source>
</evidence>
<evidence type="ECO:0000313" key="9">
    <source>
        <dbReference type="EMBL" id="QNR24381.1"/>
    </source>
</evidence>
<gene>
    <name evidence="9" type="ORF">H4K34_00660</name>
</gene>
<dbReference type="InterPro" id="IPR011006">
    <property type="entry name" value="CheY-like_superfamily"/>
</dbReference>
<keyword evidence="10" id="KW-1185">Reference proteome</keyword>
<dbReference type="SMART" id="SM00388">
    <property type="entry name" value="HisKA"/>
    <property type="match status" value="1"/>
</dbReference>
<accession>A0A7H0VF83</accession>
<dbReference type="CDD" id="cd00082">
    <property type="entry name" value="HisKA"/>
    <property type="match status" value="1"/>
</dbReference>
<dbReference type="PROSITE" id="PS50110">
    <property type="entry name" value="RESPONSE_REGULATORY"/>
    <property type="match status" value="1"/>
</dbReference>
<evidence type="ECO:0000256" key="3">
    <source>
        <dbReference type="ARBA" id="ARBA00022553"/>
    </source>
</evidence>
<dbReference type="Gene3D" id="3.40.50.2300">
    <property type="match status" value="1"/>
</dbReference>
<dbReference type="PROSITE" id="PS50109">
    <property type="entry name" value="HIS_KIN"/>
    <property type="match status" value="1"/>
</dbReference>
<comment type="catalytic activity">
    <reaction evidence="1">
        <text>ATP + protein L-histidine = ADP + protein N-phospho-L-histidine.</text>
        <dbReference type="EC" id="2.7.13.3"/>
    </reaction>
</comment>
<dbReference type="CDD" id="cd17546">
    <property type="entry name" value="REC_hyHK_CKI1_RcsC-like"/>
    <property type="match status" value="1"/>
</dbReference>
<dbReference type="InterPro" id="IPR001789">
    <property type="entry name" value="Sig_transdc_resp-reg_receiver"/>
</dbReference>
<dbReference type="RefSeq" id="WP_210758908.1">
    <property type="nucleotide sequence ID" value="NZ_CP060139.1"/>
</dbReference>
<dbReference type="EMBL" id="CP060139">
    <property type="protein sequence ID" value="QNR24381.1"/>
    <property type="molecule type" value="Genomic_DNA"/>
</dbReference>
<evidence type="ECO:0000256" key="4">
    <source>
        <dbReference type="ARBA" id="ARBA00022679"/>
    </source>
</evidence>
<dbReference type="Proteomes" id="UP000516305">
    <property type="component" value="Chromosome"/>
</dbReference>